<name>A0A409Y9W0_9AGAR</name>
<gene>
    <name evidence="1" type="ORF">CVT24_009659</name>
</gene>
<dbReference type="Proteomes" id="UP000284842">
    <property type="component" value="Unassembled WGS sequence"/>
</dbReference>
<protein>
    <recommendedName>
        <fullName evidence="3">F-box domain-containing protein</fullName>
    </recommendedName>
</protein>
<evidence type="ECO:0000313" key="1">
    <source>
        <dbReference type="EMBL" id="PPQ99809.1"/>
    </source>
</evidence>
<proteinExistence type="predicted"/>
<accession>A0A409Y9W0</accession>
<reference evidence="1 2" key="1">
    <citation type="journal article" date="2018" name="Evol. Lett.">
        <title>Horizontal gene cluster transfer increased hallucinogenic mushroom diversity.</title>
        <authorList>
            <person name="Reynolds H.T."/>
            <person name="Vijayakumar V."/>
            <person name="Gluck-Thaler E."/>
            <person name="Korotkin H.B."/>
            <person name="Matheny P.B."/>
            <person name="Slot J.C."/>
        </authorList>
    </citation>
    <scope>NUCLEOTIDE SEQUENCE [LARGE SCALE GENOMIC DNA]</scope>
    <source>
        <strain evidence="1 2">2629</strain>
    </source>
</reference>
<sequence>MGLRICYYITKNESKAASRPGRPPYDEYFLASMQSHQEHRLPVELYQKIFEEISIDFDKQLPEYYHTIKACRATCKLLYQITTPLLFRYGVALASQIKQKPLERPLILHTAAAQLIQNSPALEHSIRHVSLTLPEETPLNFIAMMDELRRLDPTFKEPILEDPTEWPDDSPFLNLPALRSLELNYQISSSYSWDFMDYFSSSWRSRACSTLLNRYLYTVGGALTTLSMTHMSNLPIHPLLESPTLAHLKLHGCTATRLPSIDHCHDSPIGRNIKRYEAFHCDEILSIQVLSHLVNIQRCEVVAEQHRFRGYTTPPEVDREDPVVFSELTHLSTTLPLSYILGGFMLSKSQTRAFPALKKLKFPMASTVREMLTEYVGNGHIEELNITNDVANVSPSSILYLQDGVSYNRHTLKHLSFELSFDTSSTIGELIKCFDCLQADNVLQTLQFKIHLLLPAPSFPSGILLDSPINPRGMECWTRLSHLLADGMNFPDLKRMCVDVEVIQSAFHPGDSHLNLNRLDKSKLEAQFAAHFAPLREYTPIEFSFSLKSSREGEDVLGYGFRGRSCCSML</sequence>
<evidence type="ECO:0008006" key="3">
    <source>
        <dbReference type="Google" id="ProtNLM"/>
    </source>
</evidence>
<dbReference type="EMBL" id="NHTK01001346">
    <property type="protein sequence ID" value="PPQ99809.1"/>
    <property type="molecule type" value="Genomic_DNA"/>
</dbReference>
<dbReference type="AlphaFoldDB" id="A0A409Y9W0"/>
<keyword evidence="2" id="KW-1185">Reference proteome</keyword>
<dbReference type="InParanoid" id="A0A409Y9W0"/>
<organism evidence="1 2">
    <name type="scientific">Panaeolus cyanescens</name>
    <dbReference type="NCBI Taxonomy" id="181874"/>
    <lineage>
        <taxon>Eukaryota</taxon>
        <taxon>Fungi</taxon>
        <taxon>Dikarya</taxon>
        <taxon>Basidiomycota</taxon>
        <taxon>Agaricomycotina</taxon>
        <taxon>Agaricomycetes</taxon>
        <taxon>Agaricomycetidae</taxon>
        <taxon>Agaricales</taxon>
        <taxon>Agaricineae</taxon>
        <taxon>Galeropsidaceae</taxon>
        <taxon>Panaeolus</taxon>
    </lineage>
</organism>
<comment type="caution">
    <text evidence="1">The sequence shown here is derived from an EMBL/GenBank/DDBJ whole genome shotgun (WGS) entry which is preliminary data.</text>
</comment>
<evidence type="ECO:0000313" key="2">
    <source>
        <dbReference type="Proteomes" id="UP000284842"/>
    </source>
</evidence>